<accession>A0A6I4ILB0</accession>
<keyword evidence="1" id="KW-1133">Transmembrane helix</keyword>
<proteinExistence type="predicted"/>
<evidence type="ECO:0000313" key="2">
    <source>
        <dbReference type="EMBL" id="MVO09131.1"/>
    </source>
</evidence>
<dbReference type="Proteomes" id="UP000431264">
    <property type="component" value="Unassembled WGS sequence"/>
</dbReference>
<dbReference type="OrthoDB" id="1449578at2"/>
<organism evidence="2 3">
    <name type="scientific">Flavobacterium profundi</name>
    <dbReference type="NCBI Taxonomy" id="1774945"/>
    <lineage>
        <taxon>Bacteria</taxon>
        <taxon>Pseudomonadati</taxon>
        <taxon>Bacteroidota</taxon>
        <taxon>Flavobacteriia</taxon>
        <taxon>Flavobacteriales</taxon>
        <taxon>Flavobacteriaceae</taxon>
        <taxon>Flavobacterium</taxon>
    </lineage>
</organism>
<keyword evidence="1" id="KW-0472">Membrane</keyword>
<gene>
    <name evidence="2" type="ORF">GOQ30_08150</name>
</gene>
<protein>
    <submittedName>
        <fullName evidence="2">Uncharacterized protein</fullName>
    </submittedName>
</protein>
<feature type="transmembrane region" description="Helical" evidence="1">
    <location>
        <begin position="64"/>
        <end position="85"/>
    </location>
</feature>
<dbReference type="AlphaFoldDB" id="A0A6I4ILB0"/>
<name>A0A6I4ILB0_9FLAO</name>
<comment type="caution">
    <text evidence="2">The sequence shown here is derived from an EMBL/GenBank/DDBJ whole genome shotgun (WGS) entry which is preliminary data.</text>
</comment>
<dbReference type="RefSeq" id="WP_140997520.1">
    <property type="nucleotide sequence ID" value="NZ_VDCZ01000005.1"/>
</dbReference>
<reference evidence="3" key="1">
    <citation type="submission" date="2019-05" db="EMBL/GenBank/DDBJ databases">
        <title>Flavobacterium profundi sp. nov., isolated from a deep-sea seamount.</title>
        <authorList>
            <person name="Zhang D.-C."/>
        </authorList>
    </citation>
    <scope>NUCLEOTIDE SEQUENCE [LARGE SCALE GENOMIC DNA]</scope>
    <source>
        <strain evidence="3">TP390</strain>
    </source>
</reference>
<dbReference type="EMBL" id="WQLW01000005">
    <property type="protein sequence ID" value="MVO09131.1"/>
    <property type="molecule type" value="Genomic_DNA"/>
</dbReference>
<sequence>MFLGLFLIYWLGKRFYTLAEKYHQNKWLFAILGVIIYYFGQFVYGIILVIISEFFYLDIDIDNVVYSLIGIPIGALFCYAFYYFLEKHWKSKKAEPIENIDDIGKDNDSLFNI</sequence>
<evidence type="ECO:0000313" key="3">
    <source>
        <dbReference type="Proteomes" id="UP000431264"/>
    </source>
</evidence>
<keyword evidence="3" id="KW-1185">Reference proteome</keyword>
<feature type="transmembrane region" description="Helical" evidence="1">
    <location>
        <begin position="27"/>
        <end position="52"/>
    </location>
</feature>
<evidence type="ECO:0000256" key="1">
    <source>
        <dbReference type="SAM" id="Phobius"/>
    </source>
</evidence>
<keyword evidence="1" id="KW-0812">Transmembrane</keyword>